<dbReference type="KEGG" id="pbn:PADG_11838"/>
<protein>
    <submittedName>
        <fullName evidence="1">Uncharacterized protein</fullName>
    </submittedName>
</protein>
<dbReference type="Proteomes" id="UP000001628">
    <property type="component" value="Unassembled WGS sequence"/>
</dbReference>
<dbReference type="OrthoDB" id="10531814at2759"/>
<dbReference type="EMBL" id="KN275961">
    <property type="protein sequence ID" value="KGM92047.1"/>
    <property type="molecule type" value="Genomic_DNA"/>
</dbReference>
<name>A0A0A0HTS4_PARBD</name>
<gene>
    <name evidence="1" type="ORF">PADG_11838</name>
</gene>
<organism evidence="1 2">
    <name type="scientific">Paracoccidioides brasiliensis (strain Pb18)</name>
    <dbReference type="NCBI Taxonomy" id="502780"/>
    <lineage>
        <taxon>Eukaryota</taxon>
        <taxon>Fungi</taxon>
        <taxon>Dikarya</taxon>
        <taxon>Ascomycota</taxon>
        <taxon>Pezizomycotina</taxon>
        <taxon>Eurotiomycetes</taxon>
        <taxon>Eurotiomycetidae</taxon>
        <taxon>Onygenales</taxon>
        <taxon>Ajellomycetaceae</taxon>
        <taxon>Paracoccidioides</taxon>
    </lineage>
</organism>
<dbReference type="InParanoid" id="A0A0A0HTS4"/>
<accession>A0A0A0HTS4</accession>
<dbReference type="VEuPathDB" id="FungiDB:PADG_11838"/>
<keyword evidence="2" id="KW-1185">Reference proteome</keyword>
<evidence type="ECO:0000313" key="2">
    <source>
        <dbReference type="Proteomes" id="UP000001628"/>
    </source>
</evidence>
<proteinExistence type="predicted"/>
<dbReference type="RefSeq" id="XP_010760557.1">
    <property type="nucleotide sequence ID" value="XM_010762255.1"/>
</dbReference>
<dbReference type="HOGENOM" id="CLU_1787414_0_0_1"/>
<reference evidence="1 2" key="1">
    <citation type="journal article" date="2011" name="PLoS Genet.">
        <title>Comparative genomic analysis of human fungal pathogens causing paracoccidioidomycosis.</title>
        <authorList>
            <person name="Desjardins C.A."/>
            <person name="Champion M.D."/>
            <person name="Holder J.W."/>
            <person name="Muszewska A."/>
            <person name="Goldberg J."/>
            <person name="Bailao A.M."/>
            <person name="Brigido M.M."/>
            <person name="Ferreira M.E."/>
            <person name="Garcia A.M."/>
            <person name="Grynberg M."/>
            <person name="Gujja S."/>
            <person name="Heiman D.I."/>
            <person name="Henn M.R."/>
            <person name="Kodira C.D."/>
            <person name="Leon-Narvaez H."/>
            <person name="Longo L.V."/>
            <person name="Ma L.J."/>
            <person name="Malavazi I."/>
            <person name="Matsuo A.L."/>
            <person name="Morais F.V."/>
            <person name="Pereira M."/>
            <person name="Rodriguez-Brito S."/>
            <person name="Sakthikumar S."/>
            <person name="Salem-Izacc S.M."/>
            <person name="Sykes S.M."/>
            <person name="Teixeira M.M."/>
            <person name="Vallejo M.C."/>
            <person name="Walter M.E."/>
            <person name="Yandava C."/>
            <person name="Young S."/>
            <person name="Zeng Q."/>
            <person name="Zucker J."/>
            <person name="Felipe M.S."/>
            <person name="Goldman G.H."/>
            <person name="Haas B.J."/>
            <person name="McEwen J.G."/>
            <person name="Nino-Vega G."/>
            <person name="Puccia R."/>
            <person name="San-Blas G."/>
            <person name="Soares C.M."/>
            <person name="Birren B.W."/>
            <person name="Cuomo C.A."/>
        </authorList>
    </citation>
    <scope>NUCLEOTIDE SEQUENCE [LARGE SCALE GENOMIC DNA]</scope>
    <source>
        <strain evidence="1 2">Pb18</strain>
    </source>
</reference>
<evidence type="ECO:0000313" key="1">
    <source>
        <dbReference type="EMBL" id="KGM92047.1"/>
    </source>
</evidence>
<dbReference type="AlphaFoldDB" id="A0A0A0HTS4"/>
<sequence length="145" mass="15569">MRSAVKFGNLIMTGGDICSESGGCDESGLEEACRKSAVTVAVFSDRVELRLVTRGEPSYGESRADEVLGAELVEMEVGIGSILASSAITIECHHMQPPRSQFDCNPAKFPGSTTEYSSCRLPCYPPSEEATKDELCPIISVGMKR</sequence>
<dbReference type="GeneID" id="22587735"/>